<keyword evidence="2" id="KW-1185">Reference proteome</keyword>
<sequence>MIKMNEDRVIISNVNEIEEAIFNAIVRANKHIRKEKADEIKKTTERFKPSESTVKLINQPNFDIKTYLSNLNIDVASVFETGKKAMIKDRQE</sequence>
<accession>A0A0M0L5T8</accession>
<proteinExistence type="predicted"/>
<gene>
    <name evidence="1" type="ORF">AMD01_11290</name>
</gene>
<protein>
    <submittedName>
        <fullName evidence="1">Uncharacterized protein</fullName>
    </submittedName>
</protein>
<evidence type="ECO:0000313" key="2">
    <source>
        <dbReference type="Proteomes" id="UP000037558"/>
    </source>
</evidence>
<dbReference type="PATRIC" id="fig|284581.3.peg.2369"/>
<organism evidence="1 2">
    <name type="scientific">Priestia koreensis</name>
    <dbReference type="NCBI Taxonomy" id="284581"/>
    <lineage>
        <taxon>Bacteria</taxon>
        <taxon>Bacillati</taxon>
        <taxon>Bacillota</taxon>
        <taxon>Bacilli</taxon>
        <taxon>Bacillales</taxon>
        <taxon>Bacillaceae</taxon>
        <taxon>Priestia</taxon>
    </lineage>
</organism>
<dbReference type="Proteomes" id="UP000037558">
    <property type="component" value="Unassembled WGS sequence"/>
</dbReference>
<dbReference type="AlphaFoldDB" id="A0A0M0L5T8"/>
<dbReference type="RefSeq" id="WP_053401495.1">
    <property type="nucleotide sequence ID" value="NZ_LILC01000013.1"/>
</dbReference>
<name>A0A0M0L5T8_9BACI</name>
<reference evidence="2" key="1">
    <citation type="submission" date="2015-08" db="EMBL/GenBank/DDBJ databases">
        <title>Fjat-14210 dsm16467.</title>
        <authorList>
            <person name="Liu B."/>
            <person name="Wang J."/>
            <person name="Zhu Y."/>
            <person name="Liu G."/>
            <person name="Chen Q."/>
            <person name="Chen Z."/>
            <person name="Lan J."/>
            <person name="Che J."/>
            <person name="Ge C."/>
            <person name="Shi H."/>
            <person name="Pan Z."/>
            <person name="Liu X."/>
        </authorList>
    </citation>
    <scope>NUCLEOTIDE SEQUENCE [LARGE SCALE GENOMIC DNA]</scope>
    <source>
        <strain evidence="2">DSM 16467</strain>
    </source>
</reference>
<comment type="caution">
    <text evidence="1">The sequence shown here is derived from an EMBL/GenBank/DDBJ whole genome shotgun (WGS) entry which is preliminary data.</text>
</comment>
<evidence type="ECO:0000313" key="1">
    <source>
        <dbReference type="EMBL" id="KOO46409.1"/>
    </source>
</evidence>
<dbReference type="STRING" id="284581.AMD01_11290"/>
<dbReference type="EMBL" id="LILC01000013">
    <property type="protein sequence ID" value="KOO46409.1"/>
    <property type="molecule type" value="Genomic_DNA"/>
</dbReference>